<dbReference type="GO" id="GO:1990904">
    <property type="term" value="C:ribonucleoprotein complex"/>
    <property type="evidence" value="ECO:0007669"/>
    <property type="project" value="UniProtKB-KW"/>
</dbReference>
<gene>
    <name evidence="5" type="primary">rpsH</name>
    <name evidence="7" type="ORF">A2569_01755</name>
</gene>
<dbReference type="InterPro" id="IPR047863">
    <property type="entry name" value="Ribosomal_uS8_CS"/>
</dbReference>
<comment type="caution">
    <text evidence="7">The sequence shown here is derived from an EMBL/GenBank/DDBJ whole genome shotgun (WGS) entry which is preliminary data.</text>
</comment>
<name>A0A1G2QHF9_9BACT</name>
<comment type="similarity">
    <text evidence="1 5 6">Belongs to the universal ribosomal protein uS8 family.</text>
</comment>
<dbReference type="InterPro" id="IPR000630">
    <property type="entry name" value="Ribosomal_uS8"/>
</dbReference>
<dbReference type="GO" id="GO:0005737">
    <property type="term" value="C:cytoplasm"/>
    <property type="evidence" value="ECO:0007669"/>
    <property type="project" value="UniProtKB-ARBA"/>
</dbReference>
<dbReference type="STRING" id="1802440.A2569_01755"/>
<sequence>MLTDPIADMLVRIANASRVRHVSVNIPLSRVKLAVAEALERGGYVNSIVKKGKKVKKHFSLNLVYTEGGPKIHEVKRISKPSRRVYIKAQDIIPVRQGRGSVILSTPRGILTGEEARRDGVGGEALFTIW</sequence>
<dbReference type="SUPFAM" id="SSF56047">
    <property type="entry name" value="Ribosomal protein S8"/>
    <property type="match status" value="1"/>
</dbReference>
<accession>A0A1G2QHF9</accession>
<evidence type="ECO:0000256" key="5">
    <source>
        <dbReference type="HAMAP-Rule" id="MF_01302"/>
    </source>
</evidence>
<dbReference type="GO" id="GO:0006412">
    <property type="term" value="P:translation"/>
    <property type="evidence" value="ECO:0007669"/>
    <property type="project" value="UniProtKB-UniRule"/>
</dbReference>
<keyword evidence="5" id="KW-0699">rRNA-binding</keyword>
<reference evidence="7 8" key="1">
    <citation type="journal article" date="2016" name="Nat. Commun.">
        <title>Thousands of microbial genomes shed light on interconnected biogeochemical processes in an aquifer system.</title>
        <authorList>
            <person name="Anantharaman K."/>
            <person name="Brown C.T."/>
            <person name="Hug L.A."/>
            <person name="Sharon I."/>
            <person name="Castelle C.J."/>
            <person name="Probst A.J."/>
            <person name="Thomas B.C."/>
            <person name="Singh A."/>
            <person name="Wilkins M.J."/>
            <person name="Karaoz U."/>
            <person name="Brodie E.L."/>
            <person name="Williams K.H."/>
            <person name="Hubbard S.S."/>
            <person name="Banfield J.F."/>
        </authorList>
    </citation>
    <scope>NUCLEOTIDE SEQUENCE [LARGE SCALE GENOMIC DNA]</scope>
</reference>
<evidence type="ECO:0000256" key="1">
    <source>
        <dbReference type="ARBA" id="ARBA00006471"/>
    </source>
</evidence>
<proteinExistence type="inferred from homology"/>
<keyword evidence="3 5" id="KW-0687">Ribonucleoprotein</keyword>
<dbReference type="GO" id="GO:0019843">
    <property type="term" value="F:rRNA binding"/>
    <property type="evidence" value="ECO:0007669"/>
    <property type="project" value="UniProtKB-UniRule"/>
</dbReference>
<dbReference type="Gene3D" id="3.30.1490.10">
    <property type="match status" value="1"/>
</dbReference>
<protein>
    <recommendedName>
        <fullName evidence="4 5">Small ribosomal subunit protein uS8</fullName>
    </recommendedName>
</protein>
<dbReference type="GO" id="GO:0005840">
    <property type="term" value="C:ribosome"/>
    <property type="evidence" value="ECO:0007669"/>
    <property type="project" value="UniProtKB-KW"/>
</dbReference>
<dbReference type="InterPro" id="IPR035987">
    <property type="entry name" value="Ribosomal_uS8_sf"/>
</dbReference>
<dbReference type="EMBL" id="MHTL01000018">
    <property type="protein sequence ID" value="OHA60026.1"/>
    <property type="molecule type" value="Genomic_DNA"/>
</dbReference>
<evidence type="ECO:0000256" key="6">
    <source>
        <dbReference type="RuleBase" id="RU003660"/>
    </source>
</evidence>
<comment type="function">
    <text evidence="5">One of the primary rRNA binding proteins, it binds directly to 16S rRNA central domain where it helps coordinate assembly of the platform of the 30S subunit.</text>
</comment>
<dbReference type="FunFam" id="3.30.1490.10:FF:000001">
    <property type="entry name" value="30S ribosomal protein S8"/>
    <property type="match status" value="1"/>
</dbReference>
<dbReference type="PROSITE" id="PS00053">
    <property type="entry name" value="RIBOSOMAL_S8"/>
    <property type="match status" value="1"/>
</dbReference>
<comment type="subunit">
    <text evidence="5">Part of the 30S ribosomal subunit. Contacts proteins S5 and S12.</text>
</comment>
<keyword evidence="2 5" id="KW-0689">Ribosomal protein</keyword>
<dbReference type="PANTHER" id="PTHR11758">
    <property type="entry name" value="40S RIBOSOMAL PROTEIN S15A"/>
    <property type="match status" value="1"/>
</dbReference>
<evidence type="ECO:0000313" key="8">
    <source>
        <dbReference type="Proteomes" id="UP000177090"/>
    </source>
</evidence>
<evidence type="ECO:0000256" key="3">
    <source>
        <dbReference type="ARBA" id="ARBA00023274"/>
    </source>
</evidence>
<evidence type="ECO:0000256" key="4">
    <source>
        <dbReference type="ARBA" id="ARBA00035258"/>
    </source>
</evidence>
<evidence type="ECO:0000313" key="7">
    <source>
        <dbReference type="EMBL" id="OHA60026.1"/>
    </source>
</evidence>
<dbReference type="Proteomes" id="UP000177090">
    <property type="component" value="Unassembled WGS sequence"/>
</dbReference>
<dbReference type="NCBIfam" id="NF001109">
    <property type="entry name" value="PRK00136.1"/>
    <property type="match status" value="1"/>
</dbReference>
<evidence type="ECO:0000256" key="2">
    <source>
        <dbReference type="ARBA" id="ARBA00022980"/>
    </source>
</evidence>
<organism evidence="7 8">
    <name type="scientific">Candidatus Vogelbacteria bacterium RIFOXYD1_FULL_51_18</name>
    <dbReference type="NCBI Taxonomy" id="1802440"/>
    <lineage>
        <taxon>Bacteria</taxon>
        <taxon>Candidatus Vogeliibacteriota</taxon>
    </lineage>
</organism>
<dbReference type="Pfam" id="PF00410">
    <property type="entry name" value="Ribosomal_S8"/>
    <property type="match status" value="1"/>
</dbReference>
<dbReference type="GO" id="GO:0003735">
    <property type="term" value="F:structural constituent of ribosome"/>
    <property type="evidence" value="ECO:0007669"/>
    <property type="project" value="InterPro"/>
</dbReference>
<dbReference type="AlphaFoldDB" id="A0A1G2QHF9"/>
<dbReference type="Gene3D" id="3.30.1370.30">
    <property type="match status" value="1"/>
</dbReference>
<keyword evidence="5" id="KW-0694">RNA-binding</keyword>
<dbReference type="HAMAP" id="MF_01302_B">
    <property type="entry name" value="Ribosomal_uS8_B"/>
    <property type="match status" value="1"/>
</dbReference>